<dbReference type="Pfam" id="PF13411">
    <property type="entry name" value="MerR_1"/>
    <property type="match status" value="1"/>
</dbReference>
<dbReference type="InterPro" id="IPR000551">
    <property type="entry name" value="MerR-type_HTH_dom"/>
</dbReference>
<dbReference type="PANTHER" id="PTHR30204:SF65">
    <property type="entry name" value="HTH-TYPE TRANSCRIPTIONAL REGULATOR TNRA"/>
    <property type="match status" value="1"/>
</dbReference>
<evidence type="ECO:0000256" key="4">
    <source>
        <dbReference type="ARBA" id="ARBA00023163"/>
    </source>
</evidence>
<protein>
    <submittedName>
        <fullName evidence="7">MerR family transcriptional regulator</fullName>
    </submittedName>
</protein>
<evidence type="ECO:0000313" key="7">
    <source>
        <dbReference type="EMBL" id="KSU89843.1"/>
    </source>
</evidence>
<evidence type="ECO:0000256" key="5">
    <source>
        <dbReference type="SAM" id="MobiDB-lite"/>
    </source>
</evidence>
<dbReference type="Proteomes" id="UP000053681">
    <property type="component" value="Unassembled WGS sequence"/>
</dbReference>
<dbReference type="PANTHER" id="PTHR30204">
    <property type="entry name" value="REDOX-CYCLING DRUG-SENSING TRANSCRIPTIONAL ACTIVATOR SOXR"/>
    <property type="match status" value="1"/>
</dbReference>
<sequence>MSDNIRRNTPLFPIGIVMQLTELSARQIRYYEEHELVTPVRSEGNRRLFSFNDVDKLLEIRDLIEQGVNLAGVKQLFQVQKAQEGHKKEAKPEDEKVVAEASKSELSDEELRKMLRAELMQAGRFNKATLNQGDMSRFFH</sequence>
<accession>A0A0V8JRZ3</accession>
<dbReference type="AlphaFoldDB" id="A0A0V8JRZ3"/>
<evidence type="ECO:0000259" key="6">
    <source>
        <dbReference type="PROSITE" id="PS50937"/>
    </source>
</evidence>
<evidence type="ECO:0000313" key="8">
    <source>
        <dbReference type="Proteomes" id="UP000053681"/>
    </source>
</evidence>
<dbReference type="GO" id="GO:0003677">
    <property type="term" value="F:DNA binding"/>
    <property type="evidence" value="ECO:0007669"/>
    <property type="project" value="UniProtKB-KW"/>
</dbReference>
<dbReference type="RefSeq" id="WP_062686192.1">
    <property type="nucleotide sequence ID" value="NZ_KQ758627.1"/>
</dbReference>
<keyword evidence="8" id="KW-1185">Reference proteome</keyword>
<dbReference type="CDD" id="cd01105">
    <property type="entry name" value="HTH_GlnR-like"/>
    <property type="match status" value="1"/>
</dbReference>
<keyword evidence="1" id="KW-0678">Repressor</keyword>
<dbReference type="SUPFAM" id="SSF46955">
    <property type="entry name" value="Putative DNA-binding domain"/>
    <property type="match status" value="1"/>
</dbReference>
<dbReference type="Gene3D" id="1.10.1660.10">
    <property type="match status" value="1"/>
</dbReference>
<dbReference type="PROSITE" id="PS50937">
    <property type="entry name" value="HTH_MERR_2"/>
    <property type="match status" value="1"/>
</dbReference>
<comment type="caution">
    <text evidence="7">The sequence shown here is derived from an EMBL/GenBank/DDBJ whole genome shotgun (WGS) entry which is preliminary data.</text>
</comment>
<name>A0A0V8JRZ3_9BACI</name>
<keyword evidence="3" id="KW-0238">DNA-binding</keyword>
<keyword evidence="2" id="KW-0805">Transcription regulation</keyword>
<gene>
    <name evidence="7" type="ORF">AS180_00290</name>
</gene>
<feature type="domain" description="HTH merR-type" evidence="6">
    <location>
        <begin position="11"/>
        <end position="79"/>
    </location>
</feature>
<dbReference type="GO" id="GO:0003700">
    <property type="term" value="F:DNA-binding transcription factor activity"/>
    <property type="evidence" value="ECO:0007669"/>
    <property type="project" value="InterPro"/>
</dbReference>
<dbReference type="InterPro" id="IPR009061">
    <property type="entry name" value="DNA-bd_dom_put_sf"/>
</dbReference>
<organism evidence="7 8">
    <name type="scientific">Priestia veravalensis</name>
    <dbReference type="NCBI Taxonomy" id="1414648"/>
    <lineage>
        <taxon>Bacteria</taxon>
        <taxon>Bacillati</taxon>
        <taxon>Bacillota</taxon>
        <taxon>Bacilli</taxon>
        <taxon>Bacillales</taxon>
        <taxon>Bacillaceae</taxon>
        <taxon>Priestia</taxon>
    </lineage>
</organism>
<evidence type="ECO:0000256" key="1">
    <source>
        <dbReference type="ARBA" id="ARBA00022491"/>
    </source>
</evidence>
<proteinExistence type="predicted"/>
<evidence type="ECO:0000256" key="3">
    <source>
        <dbReference type="ARBA" id="ARBA00023125"/>
    </source>
</evidence>
<dbReference type="EMBL" id="LNQP01000001">
    <property type="protein sequence ID" value="KSU89843.1"/>
    <property type="molecule type" value="Genomic_DNA"/>
</dbReference>
<reference evidence="7 8" key="1">
    <citation type="submission" date="2015-11" db="EMBL/GenBank/DDBJ databases">
        <title>Bacillus caseinolyticus sp nov.</title>
        <authorList>
            <person name="Dastager S.G."/>
            <person name="Mawlankar R."/>
        </authorList>
    </citation>
    <scope>NUCLEOTIDE SEQUENCE [LARGE SCALE GENOMIC DNA]</scope>
    <source>
        <strain evidence="7 8">SGD-V-76</strain>
    </source>
</reference>
<feature type="compositionally biased region" description="Basic and acidic residues" evidence="5">
    <location>
        <begin position="83"/>
        <end position="103"/>
    </location>
</feature>
<dbReference type="GeneID" id="93683288"/>
<keyword evidence="4" id="KW-0804">Transcription</keyword>
<evidence type="ECO:0000256" key="2">
    <source>
        <dbReference type="ARBA" id="ARBA00023015"/>
    </source>
</evidence>
<dbReference type="SMART" id="SM00422">
    <property type="entry name" value="HTH_MERR"/>
    <property type="match status" value="1"/>
</dbReference>
<feature type="region of interest" description="Disordered" evidence="5">
    <location>
        <begin position="81"/>
        <end position="103"/>
    </location>
</feature>
<dbReference type="InterPro" id="IPR047057">
    <property type="entry name" value="MerR_fam"/>
</dbReference>